<dbReference type="AlphaFoldDB" id="A0A180GU96"/>
<keyword evidence="3" id="KW-1185">Reference proteome</keyword>
<dbReference type="EnsemblFungi" id="PTTG_26517-t43_1">
    <property type="protein sequence ID" value="PTTG_26517-t43_1-p1"/>
    <property type="gene ID" value="PTTG_26517"/>
</dbReference>
<reference evidence="1" key="2">
    <citation type="submission" date="2016-05" db="EMBL/GenBank/DDBJ databases">
        <title>Comparative analysis highlights variable genome content of wheat rusts and divergence of the mating loci.</title>
        <authorList>
            <person name="Cuomo C.A."/>
            <person name="Bakkeren G."/>
            <person name="Szabo L."/>
            <person name="Khalil H."/>
            <person name="Joly D."/>
            <person name="Goldberg J."/>
            <person name="Young S."/>
            <person name="Zeng Q."/>
            <person name="Fellers J."/>
        </authorList>
    </citation>
    <scope>NUCLEOTIDE SEQUENCE [LARGE SCALE GENOMIC DNA]</scope>
    <source>
        <strain evidence="1">1-1 BBBD Race 1</strain>
    </source>
</reference>
<name>A0A180GU96_PUCT1</name>
<protein>
    <submittedName>
        <fullName evidence="1 2">Uncharacterized protein</fullName>
    </submittedName>
</protein>
<sequence>MKYSRRNSPGNNMDLVNPKEADLIQQSDKRLYILQQLIRLELGEVDPEFDQQNQIQEGAEWFEKFPPGLFPSVDSQTWEQFFDSYFSDIEGAIIENKFEVYARNNQGSISNASQAAFGYILKTIDFMFERHFIAEERIIKLFQNNAALKLLSIYAFHEYQKGLSISTGLFPTAPTAQGFWKFGYKFFQVLTPQTNLRIDFELLIANLYLEGLKFKRFEEFDDFFLLFSSEKYHNIFKEGRKSDGQASMASNEIHAAIQDDVEKLVKMLKKILDEPKLKKKHLLAPCVCEVLDFISKNISEGIFNEVFAKQEERIMIEYEYHMILLPSRIKYTKAVANEFRVFANKFKKIYDPSDVYAMNSGYHKQVVKLNSAFVEKYEHLFHNHPDLYGRIVGLPRLRNMIRDEVHRWIGLNSKRLRKAKKKIDLKDT</sequence>
<evidence type="ECO:0000313" key="2">
    <source>
        <dbReference type="EnsemblFungi" id="PTTG_26517-t43_1-p1"/>
    </source>
</evidence>
<reference evidence="1" key="1">
    <citation type="submission" date="2009-11" db="EMBL/GenBank/DDBJ databases">
        <authorList>
            <consortium name="The Broad Institute Genome Sequencing Platform"/>
            <person name="Ward D."/>
            <person name="Feldgarden M."/>
            <person name="Earl A."/>
            <person name="Young S.K."/>
            <person name="Zeng Q."/>
            <person name="Koehrsen M."/>
            <person name="Alvarado L."/>
            <person name="Berlin A."/>
            <person name="Bochicchio J."/>
            <person name="Borenstein D."/>
            <person name="Chapman S.B."/>
            <person name="Chen Z."/>
            <person name="Engels R."/>
            <person name="Freedman E."/>
            <person name="Gellesch M."/>
            <person name="Goldberg J."/>
            <person name="Griggs A."/>
            <person name="Gujja S."/>
            <person name="Heilman E."/>
            <person name="Heiman D."/>
            <person name="Hepburn T."/>
            <person name="Howarth C."/>
            <person name="Jen D."/>
            <person name="Larson L."/>
            <person name="Lewis B."/>
            <person name="Mehta T."/>
            <person name="Park D."/>
            <person name="Pearson M."/>
            <person name="Roberts A."/>
            <person name="Saif S."/>
            <person name="Shea T."/>
            <person name="Shenoy N."/>
            <person name="Sisk P."/>
            <person name="Stolte C."/>
            <person name="Sykes S."/>
            <person name="Thomson T."/>
            <person name="Walk T."/>
            <person name="White J."/>
            <person name="Yandava C."/>
            <person name="Izard J."/>
            <person name="Baranova O.V."/>
            <person name="Blanton J.M."/>
            <person name="Tanner A.C."/>
            <person name="Dewhirst F.E."/>
            <person name="Haas B."/>
            <person name="Nusbaum C."/>
            <person name="Birren B."/>
        </authorList>
    </citation>
    <scope>NUCLEOTIDE SEQUENCE [LARGE SCALE GENOMIC DNA]</scope>
    <source>
        <strain evidence="1">1-1 BBBD Race 1</strain>
    </source>
</reference>
<evidence type="ECO:0000313" key="3">
    <source>
        <dbReference type="Proteomes" id="UP000005240"/>
    </source>
</evidence>
<dbReference type="OrthoDB" id="10479461at2759"/>
<accession>A0A180GU96</accession>
<evidence type="ECO:0000313" key="1">
    <source>
        <dbReference type="EMBL" id="OAV95948.1"/>
    </source>
</evidence>
<gene>
    <name evidence="1" type="ORF">PTTG_26517</name>
</gene>
<reference evidence="2 3" key="3">
    <citation type="journal article" date="2017" name="G3 (Bethesda)">
        <title>Comparative analysis highlights variable genome content of wheat rusts and divergence of the mating loci.</title>
        <authorList>
            <person name="Cuomo C.A."/>
            <person name="Bakkeren G."/>
            <person name="Khalil H.B."/>
            <person name="Panwar V."/>
            <person name="Joly D."/>
            <person name="Linning R."/>
            <person name="Sakthikumar S."/>
            <person name="Song X."/>
            <person name="Adiconis X."/>
            <person name="Fan L."/>
            <person name="Goldberg J.M."/>
            <person name="Levin J.Z."/>
            <person name="Young S."/>
            <person name="Zeng Q."/>
            <person name="Anikster Y."/>
            <person name="Bruce M."/>
            <person name="Wang M."/>
            <person name="Yin C."/>
            <person name="McCallum B."/>
            <person name="Szabo L.J."/>
            <person name="Hulbert S."/>
            <person name="Chen X."/>
            <person name="Fellers J.P."/>
        </authorList>
    </citation>
    <scope>NUCLEOTIDE SEQUENCE</scope>
    <source>
        <strain evidence="3">Isolate 1-1 / race 1 (BBBD)</strain>
        <strain evidence="2">isolate 1-1 / race 1 (BBBD)</strain>
    </source>
</reference>
<proteinExistence type="predicted"/>
<organism evidence="1">
    <name type="scientific">Puccinia triticina (isolate 1-1 / race 1 (BBBD))</name>
    <name type="common">Brown leaf rust fungus</name>
    <dbReference type="NCBI Taxonomy" id="630390"/>
    <lineage>
        <taxon>Eukaryota</taxon>
        <taxon>Fungi</taxon>
        <taxon>Dikarya</taxon>
        <taxon>Basidiomycota</taxon>
        <taxon>Pucciniomycotina</taxon>
        <taxon>Pucciniomycetes</taxon>
        <taxon>Pucciniales</taxon>
        <taxon>Pucciniaceae</taxon>
        <taxon>Puccinia</taxon>
    </lineage>
</organism>
<dbReference type="EMBL" id="ADAS02000024">
    <property type="protein sequence ID" value="OAV95948.1"/>
    <property type="molecule type" value="Genomic_DNA"/>
</dbReference>
<dbReference type="VEuPathDB" id="FungiDB:PTTG_26517"/>
<reference evidence="2" key="4">
    <citation type="submission" date="2025-05" db="UniProtKB">
        <authorList>
            <consortium name="EnsemblFungi"/>
        </authorList>
    </citation>
    <scope>IDENTIFICATION</scope>
    <source>
        <strain evidence="2">isolate 1-1 / race 1 (BBBD)</strain>
    </source>
</reference>
<dbReference type="Proteomes" id="UP000005240">
    <property type="component" value="Unassembled WGS sequence"/>
</dbReference>